<accession>A0ABP9K723</accession>
<comment type="caution">
    <text evidence="2">The sequence shown here is derived from an EMBL/GenBank/DDBJ whole genome shotgun (WGS) entry which is preliminary data.</text>
</comment>
<dbReference type="EMBL" id="BAABJM010000002">
    <property type="protein sequence ID" value="GAA5050343.1"/>
    <property type="molecule type" value="Genomic_DNA"/>
</dbReference>
<proteinExistence type="predicted"/>
<feature type="chain" id="PRO_5045196208" evidence="1">
    <location>
        <begin position="24"/>
        <end position="69"/>
    </location>
</feature>
<evidence type="ECO:0000313" key="2">
    <source>
        <dbReference type="EMBL" id="GAA5050343.1"/>
    </source>
</evidence>
<organism evidence="2 3">
    <name type="scientific">Nocardia callitridis</name>
    <dbReference type="NCBI Taxonomy" id="648753"/>
    <lineage>
        <taxon>Bacteria</taxon>
        <taxon>Bacillati</taxon>
        <taxon>Actinomycetota</taxon>
        <taxon>Actinomycetes</taxon>
        <taxon>Mycobacteriales</taxon>
        <taxon>Nocardiaceae</taxon>
        <taxon>Nocardia</taxon>
    </lineage>
</organism>
<sequence>MRRTLVAGAVAAALLAPIQLASAGASGAATNTAVASTGSAQIPPSCVGKVDPIQFFIQSLFGTQPRYCL</sequence>
<gene>
    <name evidence="2" type="ORF">GCM10023318_20490</name>
</gene>
<dbReference type="RefSeq" id="WP_345495004.1">
    <property type="nucleotide sequence ID" value="NZ_BAABJM010000002.1"/>
</dbReference>
<feature type="signal peptide" evidence="1">
    <location>
        <begin position="1"/>
        <end position="23"/>
    </location>
</feature>
<evidence type="ECO:0000313" key="3">
    <source>
        <dbReference type="Proteomes" id="UP001500603"/>
    </source>
</evidence>
<protein>
    <submittedName>
        <fullName evidence="2">Uncharacterized protein</fullName>
    </submittedName>
</protein>
<dbReference type="Proteomes" id="UP001500603">
    <property type="component" value="Unassembled WGS sequence"/>
</dbReference>
<name>A0ABP9K723_9NOCA</name>
<keyword evidence="3" id="KW-1185">Reference proteome</keyword>
<keyword evidence="1" id="KW-0732">Signal</keyword>
<evidence type="ECO:0000256" key="1">
    <source>
        <dbReference type="SAM" id="SignalP"/>
    </source>
</evidence>
<reference evidence="3" key="1">
    <citation type="journal article" date="2019" name="Int. J. Syst. Evol. Microbiol.">
        <title>The Global Catalogue of Microorganisms (GCM) 10K type strain sequencing project: providing services to taxonomists for standard genome sequencing and annotation.</title>
        <authorList>
            <consortium name="The Broad Institute Genomics Platform"/>
            <consortium name="The Broad Institute Genome Sequencing Center for Infectious Disease"/>
            <person name="Wu L."/>
            <person name="Ma J."/>
        </authorList>
    </citation>
    <scope>NUCLEOTIDE SEQUENCE [LARGE SCALE GENOMIC DNA]</scope>
    <source>
        <strain evidence="3">JCM 18298</strain>
    </source>
</reference>